<proteinExistence type="predicted"/>
<feature type="transmembrane region" description="Helical" evidence="1">
    <location>
        <begin position="126"/>
        <end position="147"/>
    </location>
</feature>
<evidence type="ECO:0008006" key="5">
    <source>
        <dbReference type="Google" id="ProtNLM"/>
    </source>
</evidence>
<reference evidence="3" key="1">
    <citation type="submission" date="2020-01" db="EMBL/GenBank/DDBJ databases">
        <title>The Celery Genome Sequence Reveals Sequential Paleo-tetraploidization, Resistance Gene Elimination, Karyotype Evolution, and Functional Innovation in Apiales.</title>
        <authorList>
            <person name="Song X."/>
        </authorList>
    </citation>
    <scope>NUCLEOTIDE SEQUENCE</scope>
    <source>
        <tissue evidence="3">Leaf</tissue>
    </source>
</reference>
<feature type="chain" id="PRO_5026903197" description="Phylloplanin" evidence="2">
    <location>
        <begin position="30"/>
        <end position="163"/>
    </location>
</feature>
<keyword evidence="2" id="KW-0732">Signal</keyword>
<evidence type="ECO:0000313" key="4">
    <source>
        <dbReference type="Proteomes" id="UP000593563"/>
    </source>
</evidence>
<keyword evidence="1" id="KW-1133">Transmembrane helix</keyword>
<dbReference type="PANTHER" id="PTHR34458:SF5">
    <property type="entry name" value="POLLEN OLE E 1 ALLERGEN AND EXTENSIN FAMILY PROTEIN"/>
    <property type="match status" value="1"/>
</dbReference>
<feature type="signal peptide" evidence="2">
    <location>
        <begin position="1"/>
        <end position="29"/>
    </location>
</feature>
<keyword evidence="1" id="KW-0812">Transmembrane</keyword>
<organism evidence="3 4">
    <name type="scientific">Apium graveolens</name>
    <name type="common">Celery</name>
    <dbReference type="NCBI Taxonomy" id="4045"/>
    <lineage>
        <taxon>Eukaryota</taxon>
        <taxon>Viridiplantae</taxon>
        <taxon>Streptophyta</taxon>
        <taxon>Embryophyta</taxon>
        <taxon>Tracheophyta</taxon>
        <taxon>Spermatophyta</taxon>
        <taxon>Magnoliopsida</taxon>
        <taxon>eudicotyledons</taxon>
        <taxon>Gunneridae</taxon>
        <taxon>Pentapetalae</taxon>
        <taxon>asterids</taxon>
        <taxon>campanulids</taxon>
        <taxon>Apiales</taxon>
        <taxon>Apiaceae</taxon>
        <taxon>Apioideae</taxon>
        <taxon>apioid superclade</taxon>
        <taxon>Apieae</taxon>
        <taxon>Apium</taxon>
    </lineage>
</organism>
<keyword evidence="1" id="KW-0472">Membrane</keyword>
<gene>
    <name evidence="3" type="ORF">AG4045_016231</name>
</gene>
<evidence type="ECO:0000256" key="1">
    <source>
        <dbReference type="SAM" id="Phobius"/>
    </source>
</evidence>
<dbReference type="EMBL" id="WRXP01001022">
    <property type="protein sequence ID" value="KAF1002513.1"/>
    <property type="molecule type" value="Genomic_DNA"/>
</dbReference>
<dbReference type="InterPro" id="IPR040404">
    <property type="entry name" value="Phylloplanin-like"/>
</dbReference>
<name>A0A6L5BAZ0_APIGR</name>
<keyword evidence="4" id="KW-1185">Reference proteome</keyword>
<protein>
    <recommendedName>
        <fullName evidence="5">Phylloplanin</fullName>
    </recommendedName>
</protein>
<dbReference type="PANTHER" id="PTHR34458">
    <property type="entry name" value="POLLEN OLE E 1 ALLERGEN AND EXTENSIN FAMILY PROTEIN-RELATED"/>
    <property type="match status" value="1"/>
</dbReference>
<evidence type="ECO:0000313" key="3">
    <source>
        <dbReference type="EMBL" id="KAF1002513.1"/>
    </source>
</evidence>
<sequence>MANAMARKFTVAVMVLLSVILMAPSAVEAQDGILSGILGGGLFNIGGTVFCTLNGGMGVNGTNTPVFANALVQLKCGAGNIIGAATTNANGVFTILLNPLQFVLSSLLSDCKLVVPTPLSTCNSSLPAIGGLVSLLQSVGSILIGLLRVERFIPSGFNFFELI</sequence>
<evidence type="ECO:0000256" key="2">
    <source>
        <dbReference type="SAM" id="SignalP"/>
    </source>
</evidence>
<comment type="caution">
    <text evidence="3">The sequence shown here is derived from an EMBL/GenBank/DDBJ whole genome shotgun (WGS) entry which is preliminary data.</text>
</comment>
<accession>A0A6L5BAZ0</accession>
<dbReference type="SUPFAM" id="SSF117074">
    <property type="entry name" value="Hypothetical protein PA1324"/>
    <property type="match status" value="1"/>
</dbReference>
<dbReference type="AlphaFoldDB" id="A0A6L5BAZ0"/>
<dbReference type="Proteomes" id="UP000593563">
    <property type="component" value="Unassembled WGS sequence"/>
</dbReference>